<evidence type="ECO:0000259" key="5">
    <source>
        <dbReference type="Pfam" id="PF08622"/>
    </source>
</evidence>
<evidence type="ECO:0000256" key="1">
    <source>
        <dbReference type="ARBA" id="ARBA00004496"/>
    </source>
</evidence>
<feature type="compositionally biased region" description="Basic and acidic residues" evidence="4">
    <location>
        <begin position="228"/>
        <end position="243"/>
    </location>
</feature>
<dbReference type="FunCoup" id="G0VH24">
    <property type="interactions" value="137"/>
</dbReference>
<feature type="compositionally biased region" description="Acidic residues" evidence="4">
    <location>
        <begin position="244"/>
        <end position="259"/>
    </location>
</feature>
<evidence type="ECO:0000313" key="7">
    <source>
        <dbReference type="EMBL" id="CCC70796.1"/>
    </source>
</evidence>
<feature type="domain" description="Svf1-like N-terminal" evidence="5">
    <location>
        <begin position="56"/>
        <end position="284"/>
    </location>
</feature>
<dbReference type="GO" id="GO:0005737">
    <property type="term" value="C:cytoplasm"/>
    <property type="evidence" value="ECO:0007669"/>
    <property type="project" value="UniProtKB-SubCell"/>
</dbReference>
<evidence type="ECO:0008006" key="9">
    <source>
        <dbReference type="Google" id="ProtNLM"/>
    </source>
</evidence>
<gene>
    <name evidence="7" type="primary">NCAS0F03120</name>
    <name evidence="7" type="ordered locus">NCAS_0F03120</name>
</gene>
<dbReference type="GO" id="GO:0006979">
    <property type="term" value="P:response to oxidative stress"/>
    <property type="evidence" value="ECO:0007669"/>
    <property type="project" value="InterPro"/>
</dbReference>
<reference evidence="7 8" key="1">
    <citation type="journal article" date="2011" name="Proc. Natl. Acad. Sci. U.S.A.">
        <title>Evolutionary erosion of yeast sex chromosomes by mating-type switching accidents.</title>
        <authorList>
            <person name="Gordon J.L."/>
            <person name="Armisen D."/>
            <person name="Proux-Wera E."/>
            <person name="Oheigeartaigh S.S."/>
            <person name="Byrne K.P."/>
            <person name="Wolfe K.H."/>
        </authorList>
    </citation>
    <scope>NUCLEOTIDE SEQUENCE [LARGE SCALE GENOMIC DNA]</scope>
    <source>
        <strain evidence="8">ATCC 76901 / BCRC 22586 / CBS 4309 / NBRC 1992 / NRRL Y-12630</strain>
    </source>
</reference>
<evidence type="ECO:0000256" key="3">
    <source>
        <dbReference type="ARBA" id="ARBA00022490"/>
    </source>
</evidence>
<dbReference type="Pfam" id="PF17187">
    <property type="entry name" value="Svf1_C"/>
    <property type="match status" value="1"/>
</dbReference>
<organism evidence="7 8">
    <name type="scientific">Naumovozyma castellii</name>
    <name type="common">Yeast</name>
    <name type="synonym">Saccharomyces castellii</name>
    <dbReference type="NCBI Taxonomy" id="27288"/>
    <lineage>
        <taxon>Eukaryota</taxon>
        <taxon>Fungi</taxon>
        <taxon>Dikarya</taxon>
        <taxon>Ascomycota</taxon>
        <taxon>Saccharomycotina</taxon>
        <taxon>Saccharomycetes</taxon>
        <taxon>Saccharomycetales</taxon>
        <taxon>Saccharomycetaceae</taxon>
        <taxon>Naumovozyma</taxon>
    </lineage>
</organism>
<keyword evidence="3" id="KW-0963">Cytoplasm</keyword>
<evidence type="ECO:0000313" key="8">
    <source>
        <dbReference type="Proteomes" id="UP000001640"/>
    </source>
</evidence>
<comment type="subcellular location">
    <subcellularLocation>
        <location evidence="1">Cytoplasm</location>
    </subcellularLocation>
</comment>
<proteinExistence type="inferred from homology"/>
<dbReference type="PANTHER" id="PTHR47107">
    <property type="entry name" value="SVF1-LIKE PROTEIN YDR222W-RELATED"/>
    <property type="match status" value="1"/>
</dbReference>
<dbReference type="OrthoDB" id="2590239at2759"/>
<dbReference type="HOGENOM" id="CLU_030205_3_1_1"/>
<dbReference type="eggNOG" id="ENOG502QQY3">
    <property type="taxonomic scope" value="Eukaryota"/>
</dbReference>
<accession>G0VH24</accession>
<keyword evidence="8" id="KW-1185">Reference proteome</keyword>
<dbReference type="InterPro" id="IPR051385">
    <property type="entry name" value="Ceramide-binding_SVF1"/>
</dbReference>
<dbReference type="EMBL" id="HE576757">
    <property type="protein sequence ID" value="CCC70796.1"/>
    <property type="molecule type" value="Genomic_DNA"/>
</dbReference>
<dbReference type="AlphaFoldDB" id="G0VH24"/>
<dbReference type="GeneID" id="96904443"/>
<dbReference type="RefSeq" id="XP_003677150.1">
    <property type="nucleotide sequence ID" value="XM_003677102.1"/>
</dbReference>
<evidence type="ECO:0000256" key="4">
    <source>
        <dbReference type="SAM" id="MobiDB-lite"/>
    </source>
</evidence>
<comment type="similarity">
    <text evidence="2">Belongs to the SVF1 family.</text>
</comment>
<name>G0VH24_NAUCA</name>
<dbReference type="KEGG" id="ncs:NCAS_0F03120"/>
<dbReference type="InterPro" id="IPR033394">
    <property type="entry name" value="Svf1-like_C"/>
</dbReference>
<feature type="compositionally biased region" description="Acidic residues" evidence="4">
    <location>
        <begin position="202"/>
        <end position="227"/>
    </location>
</feature>
<feature type="domain" description="Svf1-like C-terminal" evidence="6">
    <location>
        <begin position="287"/>
        <end position="458"/>
    </location>
</feature>
<dbReference type="InParanoid" id="G0VH24"/>
<dbReference type="PANTHER" id="PTHR47107:SF1">
    <property type="entry name" value="CERAMIDE-BINDING PROTEIN SVF1-RELATED"/>
    <property type="match status" value="1"/>
</dbReference>
<dbReference type="OMA" id="AFWPRCV"/>
<reference key="2">
    <citation type="submission" date="2011-08" db="EMBL/GenBank/DDBJ databases">
        <title>Genome sequence of Naumovozyma castellii.</title>
        <authorList>
            <person name="Gordon J.L."/>
            <person name="Armisen D."/>
            <person name="Proux-Wera E."/>
            <person name="OhEigeartaigh S.S."/>
            <person name="Byrne K.P."/>
            <person name="Wolfe K.H."/>
        </authorList>
    </citation>
    <scope>NUCLEOTIDE SEQUENCE</scope>
    <source>
        <strain>Type strain:CBS 4309</strain>
    </source>
</reference>
<dbReference type="InterPro" id="IPR013931">
    <property type="entry name" value="Svf1-like_N"/>
</dbReference>
<evidence type="ECO:0000259" key="6">
    <source>
        <dbReference type="Pfam" id="PF17187"/>
    </source>
</evidence>
<dbReference type="Pfam" id="PF08622">
    <property type="entry name" value="Svf1"/>
    <property type="match status" value="1"/>
</dbReference>
<protein>
    <recommendedName>
        <fullName evidence="9">Survival factor 1</fullName>
    </recommendedName>
</protein>
<sequence length="471" mass="53458">MLKWIQGGLSAVTGIAEPEYGKECIHSVVDRVKDKQPYHSTSREDFFWIAPDHTNVETVTFYFSNLKTGIVGFAQIIHSNIIGIHTAAQFTFRIYDSKNPEELNLWTSTKLENFRIEGPNFYADNLSVELNDENTTYHFVSNVNEQSMIDLTFIRLTPGAKVGEDPTTYYGDNIDEPWGSMRHVFWPRNSCHGTIKLKIAQEQEEQEEQEENAESGESEEAKEEEPVEADKTNTAEQESNKEEDRDENNEDEGEDDEEEHVIYEDRLITFDEKEPAFSMFVMAFQGMKPHHAAKAWNFLYFHSKDYSAVLMEYTTPKSYANTKVSVGILTSDKEVLALTTDNTVSHLNPEIDSVGWNIPKNLKVEFKGVKSTLTDEEVENNNLPDSDKVTATVEGPLRNLVQRIDVMGEVPGFVKNIVSGVAGTKPYIYQYADEDFSLHVNNGKEVKGLGWAEVTFISESDVVTSESYNEE</sequence>
<dbReference type="Proteomes" id="UP000001640">
    <property type="component" value="Chromosome 6"/>
</dbReference>
<evidence type="ECO:0000256" key="2">
    <source>
        <dbReference type="ARBA" id="ARBA00009069"/>
    </source>
</evidence>
<feature type="region of interest" description="Disordered" evidence="4">
    <location>
        <begin position="202"/>
        <end position="261"/>
    </location>
</feature>